<accession>A0A5C6CJV4</accession>
<dbReference type="Proteomes" id="UP000318437">
    <property type="component" value="Unassembled WGS sequence"/>
</dbReference>
<proteinExistence type="predicted"/>
<sequence>MKTKICDWCGQEKPRSEFAKMHPSPDGRRSQCRDCRKLMRRQGAEFMREYKKLPSDEGEPWQG</sequence>
<evidence type="ECO:0008006" key="3">
    <source>
        <dbReference type="Google" id="ProtNLM"/>
    </source>
</evidence>
<comment type="caution">
    <text evidence="1">The sequence shown here is derived from an EMBL/GenBank/DDBJ whole genome shotgun (WGS) entry which is preliminary data.</text>
</comment>
<evidence type="ECO:0000313" key="2">
    <source>
        <dbReference type="Proteomes" id="UP000318437"/>
    </source>
</evidence>
<organism evidence="1 2">
    <name type="scientific">Bythopirellula polymerisocia</name>
    <dbReference type="NCBI Taxonomy" id="2528003"/>
    <lineage>
        <taxon>Bacteria</taxon>
        <taxon>Pseudomonadati</taxon>
        <taxon>Planctomycetota</taxon>
        <taxon>Planctomycetia</taxon>
        <taxon>Pirellulales</taxon>
        <taxon>Lacipirellulaceae</taxon>
        <taxon>Bythopirellula</taxon>
    </lineage>
</organism>
<evidence type="ECO:0000313" key="1">
    <source>
        <dbReference type="EMBL" id="TWU24738.1"/>
    </source>
</evidence>
<gene>
    <name evidence="1" type="ORF">Pla144_36240</name>
</gene>
<keyword evidence="2" id="KW-1185">Reference proteome</keyword>
<reference evidence="1 2" key="1">
    <citation type="submission" date="2019-02" db="EMBL/GenBank/DDBJ databases">
        <title>Deep-cultivation of Planctomycetes and their phenomic and genomic characterization uncovers novel biology.</title>
        <authorList>
            <person name="Wiegand S."/>
            <person name="Jogler M."/>
            <person name="Boedeker C."/>
            <person name="Pinto D."/>
            <person name="Vollmers J."/>
            <person name="Rivas-Marin E."/>
            <person name="Kohn T."/>
            <person name="Peeters S.H."/>
            <person name="Heuer A."/>
            <person name="Rast P."/>
            <person name="Oberbeckmann S."/>
            <person name="Bunk B."/>
            <person name="Jeske O."/>
            <person name="Meyerdierks A."/>
            <person name="Storesund J.E."/>
            <person name="Kallscheuer N."/>
            <person name="Luecker S."/>
            <person name="Lage O.M."/>
            <person name="Pohl T."/>
            <person name="Merkel B.J."/>
            <person name="Hornburger P."/>
            <person name="Mueller R.-W."/>
            <person name="Bruemmer F."/>
            <person name="Labrenz M."/>
            <person name="Spormann A.M."/>
            <person name="Op Den Camp H."/>
            <person name="Overmann J."/>
            <person name="Amann R."/>
            <person name="Jetten M.S.M."/>
            <person name="Mascher T."/>
            <person name="Medema M.H."/>
            <person name="Devos D.P."/>
            <person name="Kaster A.-K."/>
            <person name="Ovreas L."/>
            <person name="Rohde M."/>
            <person name="Galperin M.Y."/>
            <person name="Jogler C."/>
        </authorList>
    </citation>
    <scope>NUCLEOTIDE SEQUENCE [LARGE SCALE GENOMIC DNA]</scope>
    <source>
        <strain evidence="1 2">Pla144</strain>
    </source>
</reference>
<dbReference type="AlphaFoldDB" id="A0A5C6CJV4"/>
<protein>
    <recommendedName>
        <fullName evidence="3">HNH endonuclease</fullName>
    </recommendedName>
</protein>
<name>A0A5C6CJV4_9BACT</name>
<dbReference type="EMBL" id="SJPS01000005">
    <property type="protein sequence ID" value="TWU24738.1"/>
    <property type="molecule type" value="Genomic_DNA"/>
</dbReference>